<sequence length="82" mass="9057">MDAELKQLPLSEAVYYWKKTLEKANYKQPGRNFVLASIGGVLAYRSDKLDGLATPMFAPAGVRLSDEEARALTAVLSLPRLM</sequence>
<reference evidence="1 2" key="1">
    <citation type="journal article" date="2013" name="Genome Announc.">
        <title>Whole-Genome Sequence of the Clinical Strain Corynebacterium argentoratense DSM 44202, Isolated from a Human Throat Specimen.</title>
        <authorList>
            <person name="Bomholt C."/>
            <person name="Glaub A."/>
            <person name="Gravermann K."/>
            <person name="Albersmeier A."/>
            <person name="Brinkrolf K."/>
            <person name="Ruckert C."/>
            <person name="Tauch A."/>
        </authorList>
    </citation>
    <scope>NUCLEOTIDE SEQUENCE [LARGE SCALE GENOMIC DNA]</scope>
    <source>
        <strain evidence="1">DSM 44202</strain>
    </source>
</reference>
<protein>
    <submittedName>
        <fullName evidence="1">Uncharacterized protein</fullName>
    </submittedName>
</protein>
<accession>U3GW29</accession>
<dbReference type="Proteomes" id="UP000016943">
    <property type="component" value="Chromosome"/>
</dbReference>
<name>U3GW29_9CORY</name>
<dbReference type="AlphaFoldDB" id="U3GW29"/>
<evidence type="ECO:0000313" key="2">
    <source>
        <dbReference type="Proteomes" id="UP000016943"/>
    </source>
</evidence>
<proteinExistence type="predicted"/>
<evidence type="ECO:0000313" key="1">
    <source>
        <dbReference type="EMBL" id="AGU14653.1"/>
    </source>
</evidence>
<dbReference type="PATRIC" id="fig|1348662.3.peg.486"/>
<gene>
    <name evidence="1" type="ORF">CARG_02455</name>
</gene>
<dbReference type="HOGENOM" id="CLU_2552460_0_0_11"/>
<dbReference type="EMBL" id="CP006365">
    <property type="protein sequence ID" value="AGU14653.1"/>
    <property type="molecule type" value="Genomic_DNA"/>
</dbReference>
<dbReference type="RefSeq" id="WP_020975795.1">
    <property type="nucleotide sequence ID" value="NC_022198.1"/>
</dbReference>
<dbReference type="GeneID" id="78249341"/>
<organism evidence="1 2">
    <name type="scientific">Corynebacterium argentoratense DSM 44202</name>
    <dbReference type="NCBI Taxonomy" id="1348662"/>
    <lineage>
        <taxon>Bacteria</taxon>
        <taxon>Bacillati</taxon>
        <taxon>Actinomycetota</taxon>
        <taxon>Actinomycetes</taxon>
        <taxon>Mycobacteriales</taxon>
        <taxon>Corynebacteriaceae</taxon>
        <taxon>Corynebacterium</taxon>
    </lineage>
</organism>
<dbReference type="KEGG" id="caz:CARG_02455"/>
<keyword evidence="2" id="KW-1185">Reference proteome</keyword>